<dbReference type="AlphaFoldDB" id="A0A4R2NAV5"/>
<dbReference type="InterPro" id="IPR019670">
    <property type="entry name" value="DUF2523"/>
</dbReference>
<keyword evidence="3" id="KW-1185">Reference proteome</keyword>
<dbReference type="Proteomes" id="UP000295182">
    <property type="component" value="Unassembled WGS sequence"/>
</dbReference>
<keyword evidence="1" id="KW-1133">Transmembrane helix</keyword>
<dbReference type="EMBL" id="SLXH01000009">
    <property type="protein sequence ID" value="TCP18251.1"/>
    <property type="molecule type" value="Genomic_DNA"/>
</dbReference>
<evidence type="ECO:0000256" key="1">
    <source>
        <dbReference type="SAM" id="Phobius"/>
    </source>
</evidence>
<keyword evidence="1" id="KW-0812">Transmembrane</keyword>
<evidence type="ECO:0000313" key="2">
    <source>
        <dbReference type="EMBL" id="TCP18251.1"/>
    </source>
</evidence>
<dbReference type="Pfam" id="PF10734">
    <property type="entry name" value="DUF2523"/>
    <property type="match status" value="1"/>
</dbReference>
<evidence type="ECO:0000313" key="3">
    <source>
        <dbReference type="Proteomes" id="UP000295182"/>
    </source>
</evidence>
<organism evidence="2 3">
    <name type="scientific">Simplicispira metamorpha</name>
    <dbReference type="NCBI Taxonomy" id="80881"/>
    <lineage>
        <taxon>Bacteria</taxon>
        <taxon>Pseudomonadati</taxon>
        <taxon>Pseudomonadota</taxon>
        <taxon>Betaproteobacteria</taxon>
        <taxon>Burkholderiales</taxon>
        <taxon>Comamonadaceae</taxon>
        <taxon>Simplicispira</taxon>
    </lineage>
</organism>
<comment type="caution">
    <text evidence="2">The sequence shown here is derived from an EMBL/GenBank/DDBJ whole genome shotgun (WGS) entry which is preliminary data.</text>
</comment>
<name>A0A4R2NAV5_9BURK</name>
<proteinExistence type="predicted"/>
<reference evidence="2 3" key="1">
    <citation type="submission" date="2019-03" db="EMBL/GenBank/DDBJ databases">
        <title>Genomic Encyclopedia of Type Strains, Phase IV (KMG-IV): sequencing the most valuable type-strain genomes for metagenomic binning, comparative biology and taxonomic classification.</title>
        <authorList>
            <person name="Goeker M."/>
        </authorList>
    </citation>
    <scope>NUCLEOTIDE SEQUENCE [LARGE SCALE GENOMIC DNA]</scope>
    <source>
        <strain evidence="2 3">DSM 1837</strain>
    </source>
</reference>
<dbReference type="RefSeq" id="WP_119012794.1">
    <property type="nucleotide sequence ID" value="NZ_QXNC01000009.1"/>
</dbReference>
<accession>A0A4R2NAV5</accession>
<feature type="transmembrane region" description="Helical" evidence="1">
    <location>
        <begin position="57"/>
        <end position="83"/>
    </location>
</feature>
<sequence>MTGFGTFLAAIAGSVVKRALAALGFGLVSYAAMTAALNAALTAAKQAWAGLSGFPEALAIVQIAGVNTYASIIAGALVARVALQSLKKLELVK</sequence>
<gene>
    <name evidence="2" type="ORF">EV674_10946</name>
</gene>
<protein>
    <submittedName>
        <fullName evidence="2">Uncharacterized protein DUF2523</fullName>
    </submittedName>
</protein>
<keyword evidence="1" id="KW-0472">Membrane</keyword>